<evidence type="ECO:0000256" key="3">
    <source>
        <dbReference type="ARBA" id="ARBA00022960"/>
    </source>
</evidence>
<dbReference type="InterPro" id="IPR015942">
    <property type="entry name" value="Asp/Glu/hydantoin_racemase"/>
</dbReference>
<comment type="caution">
    <text evidence="8">The sequence shown here is derived from an EMBL/GenBank/DDBJ whole genome shotgun (WGS) entry which is preliminary data.</text>
</comment>
<evidence type="ECO:0000313" key="8">
    <source>
        <dbReference type="EMBL" id="PAT33995.1"/>
    </source>
</evidence>
<dbReference type="EC" id="5.1.1.3" evidence="2 7"/>
<dbReference type="RefSeq" id="WP_095550181.1">
    <property type="nucleotide sequence ID" value="NZ_NSJF01000005.1"/>
</dbReference>
<comment type="function">
    <text evidence="7">Provides the (R)-glutamate required for cell wall biosynthesis.</text>
</comment>
<sequence>MPQSATSPIGVFDSGIGGLSILRALRQALPHERFVYFSDARHAPYGERDDAFITQRCMQITQQLLEQARIKLLVVACNTATTVAIGQLREHFADLPIIGVEPAIKPAVQASRSGQVAVLATERTLRSRKYQALRQQWATQATVHDVPCPGLAAAIEQDDTALIDALCARYMAQALRPATEDATETAVDCIVLGCTHYPLAAAALLRHAPAGVSLIDSAAAVAQQTQRRLEQAQLLASAAAPCPASPGEPATAWLELRSNGDWQFLQCQAARHLPPH</sequence>
<dbReference type="SUPFAM" id="SSF53681">
    <property type="entry name" value="Aspartate/glutamate racemase"/>
    <property type="match status" value="2"/>
</dbReference>
<gene>
    <name evidence="7 8" type="primary">murI</name>
    <name evidence="8" type="ORF">CK620_09995</name>
</gene>
<name>A0A2A2A676_9BURK</name>
<feature type="active site" description="Proton donor/acceptor" evidence="7">
    <location>
        <position position="194"/>
    </location>
</feature>
<dbReference type="UniPathway" id="UPA00219"/>
<keyword evidence="3 7" id="KW-0133">Cell shape</keyword>
<dbReference type="InterPro" id="IPR018187">
    <property type="entry name" value="Asp/Glu_racemase_AS_1"/>
</dbReference>
<comment type="pathway">
    <text evidence="7">Cell wall biogenesis; peptidoglycan biosynthesis.</text>
</comment>
<dbReference type="Gene3D" id="3.40.50.1860">
    <property type="match status" value="2"/>
</dbReference>
<dbReference type="AlphaFoldDB" id="A0A2A2A676"/>
<reference evidence="8 9" key="1">
    <citation type="submission" date="2017-08" db="EMBL/GenBank/DDBJ databases">
        <title>WGS of Clinical strains of the CDC Group NO-1 linked to zoonotic infections in humans.</title>
        <authorList>
            <person name="Bernier A.-M."/>
            <person name="Bernard K."/>
        </authorList>
    </citation>
    <scope>NUCLEOTIDE SEQUENCE [LARGE SCALE GENOMIC DNA]</scope>
    <source>
        <strain evidence="8 9">NML03-0146</strain>
    </source>
</reference>
<protein>
    <recommendedName>
        <fullName evidence="2 7">Glutamate racemase</fullName>
        <ecNumber evidence="2 7">5.1.1.3</ecNumber>
    </recommendedName>
</protein>
<comment type="catalytic activity">
    <reaction evidence="1 7">
        <text>L-glutamate = D-glutamate</text>
        <dbReference type="Rhea" id="RHEA:12813"/>
        <dbReference type="ChEBI" id="CHEBI:29985"/>
        <dbReference type="ChEBI" id="CHEBI:29986"/>
        <dbReference type="EC" id="5.1.1.3"/>
    </reaction>
</comment>
<evidence type="ECO:0000256" key="5">
    <source>
        <dbReference type="ARBA" id="ARBA00023235"/>
    </source>
</evidence>
<dbReference type="GO" id="GO:0009252">
    <property type="term" value="P:peptidoglycan biosynthetic process"/>
    <property type="evidence" value="ECO:0007669"/>
    <property type="project" value="UniProtKB-UniRule"/>
</dbReference>
<evidence type="ECO:0000256" key="1">
    <source>
        <dbReference type="ARBA" id="ARBA00001602"/>
    </source>
</evidence>
<dbReference type="GO" id="GO:0071555">
    <property type="term" value="P:cell wall organization"/>
    <property type="evidence" value="ECO:0007669"/>
    <property type="project" value="UniProtKB-KW"/>
</dbReference>
<dbReference type="PANTHER" id="PTHR21198:SF2">
    <property type="entry name" value="GLUTAMATE RACEMASE"/>
    <property type="match status" value="1"/>
</dbReference>
<dbReference type="PROSITE" id="PS00923">
    <property type="entry name" value="ASP_GLU_RACEMASE_1"/>
    <property type="match status" value="1"/>
</dbReference>
<evidence type="ECO:0000256" key="2">
    <source>
        <dbReference type="ARBA" id="ARBA00013090"/>
    </source>
</evidence>
<keyword evidence="4 7" id="KW-0573">Peptidoglycan synthesis</keyword>
<keyword evidence="5 7" id="KW-0413">Isomerase</keyword>
<dbReference type="NCBIfam" id="TIGR00067">
    <property type="entry name" value="glut_race"/>
    <property type="match status" value="1"/>
</dbReference>
<dbReference type="HAMAP" id="MF_00258">
    <property type="entry name" value="Glu_racemase"/>
    <property type="match status" value="1"/>
</dbReference>
<dbReference type="GO" id="GO:0008360">
    <property type="term" value="P:regulation of cell shape"/>
    <property type="evidence" value="ECO:0007669"/>
    <property type="project" value="UniProtKB-KW"/>
</dbReference>
<feature type="binding site" evidence="7">
    <location>
        <begin position="195"/>
        <end position="196"/>
    </location>
    <ligand>
        <name>substrate</name>
    </ligand>
</feature>
<evidence type="ECO:0000313" key="9">
    <source>
        <dbReference type="Proteomes" id="UP000217999"/>
    </source>
</evidence>
<dbReference type="PANTHER" id="PTHR21198">
    <property type="entry name" value="GLUTAMATE RACEMASE"/>
    <property type="match status" value="1"/>
</dbReference>
<dbReference type="GO" id="GO:0008881">
    <property type="term" value="F:glutamate racemase activity"/>
    <property type="evidence" value="ECO:0007669"/>
    <property type="project" value="UniProtKB-UniRule"/>
</dbReference>
<organism evidence="8 9">
    <name type="scientific">Vandammella animalimorsus</name>
    <dbReference type="NCBI Taxonomy" id="2029117"/>
    <lineage>
        <taxon>Bacteria</taxon>
        <taxon>Pseudomonadati</taxon>
        <taxon>Pseudomonadota</taxon>
        <taxon>Betaproteobacteria</taxon>
        <taxon>Burkholderiales</taxon>
        <taxon>Comamonadaceae</taxon>
        <taxon>Vandammella</taxon>
    </lineage>
</organism>
<comment type="similarity">
    <text evidence="7">Belongs to the aspartate/glutamate racemases family.</text>
</comment>
<dbReference type="InterPro" id="IPR001920">
    <property type="entry name" value="Asp/Glu_race"/>
</dbReference>
<evidence type="ECO:0000256" key="6">
    <source>
        <dbReference type="ARBA" id="ARBA00023316"/>
    </source>
</evidence>
<feature type="binding site" evidence="7">
    <location>
        <begin position="13"/>
        <end position="14"/>
    </location>
    <ligand>
        <name>substrate</name>
    </ligand>
</feature>
<keyword evidence="6 7" id="KW-0961">Cell wall biogenesis/degradation</keyword>
<feature type="active site" description="Proton donor/acceptor" evidence="7">
    <location>
        <position position="77"/>
    </location>
</feature>
<feature type="binding site" evidence="7">
    <location>
        <begin position="45"/>
        <end position="46"/>
    </location>
    <ligand>
        <name>substrate</name>
    </ligand>
</feature>
<proteinExistence type="inferred from homology"/>
<dbReference type="InterPro" id="IPR004391">
    <property type="entry name" value="Glu_race"/>
</dbReference>
<dbReference type="EMBL" id="NSJF01000005">
    <property type="protein sequence ID" value="PAT33995.1"/>
    <property type="molecule type" value="Genomic_DNA"/>
</dbReference>
<dbReference type="Proteomes" id="UP000217999">
    <property type="component" value="Unassembled WGS sequence"/>
</dbReference>
<feature type="binding site" evidence="7">
    <location>
        <begin position="78"/>
        <end position="79"/>
    </location>
    <ligand>
        <name>substrate</name>
    </ligand>
</feature>
<dbReference type="Pfam" id="PF01177">
    <property type="entry name" value="Asp_Glu_race"/>
    <property type="match status" value="1"/>
</dbReference>
<evidence type="ECO:0000256" key="4">
    <source>
        <dbReference type="ARBA" id="ARBA00022984"/>
    </source>
</evidence>
<evidence type="ECO:0000256" key="7">
    <source>
        <dbReference type="HAMAP-Rule" id="MF_00258"/>
    </source>
</evidence>
<accession>A0A2A2A676</accession>